<protein>
    <submittedName>
        <fullName evidence="1">Uncharacterized protein</fullName>
    </submittedName>
</protein>
<sequence>MLLQYSPLPLDVIRETLNHLPGRDLLNCQRVNENLRQMVSNSNELQLRMHLEQDAIQPAVTSTRSSSHQQTAQMELERLRTVEDRLSKAAYDGPQSRHTILQLAESNPEAMHLISIADNYVFAPWNYEGSIGGMLGIARYRIDRLDAEPEILQLDRPIRHFQVHPAEGVLLVVSMVDEMPFALRTYQHSLQMYSIDTLKPHKFHHVAEFSAAQICHPMSHMHIRGDLLVVTCENIRGREGTLGFNTQLINWNTGDVVLSRRIDDVYLVIPRILSTKALAILEVRNRSATLQILACDSNVSSAGEEGSGDVVIASYALPTVAQDRVYLTAYMECSALSLSARSEKCNEHHLLVDGEGILTITLETLYVPVRGPREQGYRPDPAAWSTMTAVALIKSFHDEAAQRNAEPSTKSSSTRKYRYEEWAPGNLSWLLSHPARPSRNAICGSRLLMPGDVYSRDDDPAIVGGARNRQKINIYDFNPSNVKKARCSEVRGKTAFRLSETLNILDLHTAEESTKMAAASAENDYGRLLVTRSGPAVTASTFEFEIANYATESPYISTTKRLGVESSSSVFIGQLAHGLLLLTHMTGTAREFRVKLQMFVVPEEGRDSAD</sequence>
<keyword evidence="2" id="KW-1185">Reference proteome</keyword>
<gene>
    <name evidence="1" type="ORF">QFC21_000813</name>
</gene>
<reference evidence="1" key="1">
    <citation type="submission" date="2023-04" db="EMBL/GenBank/DDBJ databases">
        <title>Draft Genome sequencing of Naganishia species isolated from polar environments using Oxford Nanopore Technology.</title>
        <authorList>
            <person name="Leo P."/>
            <person name="Venkateswaran K."/>
        </authorList>
    </citation>
    <scope>NUCLEOTIDE SEQUENCE</scope>
    <source>
        <strain evidence="1">MNA-CCFEE 5423</strain>
    </source>
</reference>
<accession>A0ACC2W6L2</accession>
<dbReference type="Proteomes" id="UP001227268">
    <property type="component" value="Unassembled WGS sequence"/>
</dbReference>
<organism evidence="1 2">
    <name type="scientific">Naganishia friedmannii</name>
    <dbReference type="NCBI Taxonomy" id="89922"/>
    <lineage>
        <taxon>Eukaryota</taxon>
        <taxon>Fungi</taxon>
        <taxon>Dikarya</taxon>
        <taxon>Basidiomycota</taxon>
        <taxon>Agaricomycotina</taxon>
        <taxon>Tremellomycetes</taxon>
        <taxon>Filobasidiales</taxon>
        <taxon>Filobasidiaceae</taxon>
        <taxon>Naganishia</taxon>
    </lineage>
</organism>
<comment type="caution">
    <text evidence="1">The sequence shown here is derived from an EMBL/GenBank/DDBJ whole genome shotgun (WGS) entry which is preliminary data.</text>
</comment>
<evidence type="ECO:0000313" key="1">
    <source>
        <dbReference type="EMBL" id="KAJ9107363.1"/>
    </source>
</evidence>
<evidence type="ECO:0000313" key="2">
    <source>
        <dbReference type="Proteomes" id="UP001227268"/>
    </source>
</evidence>
<dbReference type="EMBL" id="JASBWT010000002">
    <property type="protein sequence ID" value="KAJ9107363.1"/>
    <property type="molecule type" value="Genomic_DNA"/>
</dbReference>
<name>A0ACC2W6L2_9TREE</name>
<proteinExistence type="predicted"/>